<keyword evidence="3" id="KW-1185">Reference proteome</keyword>
<evidence type="ECO:0008006" key="4">
    <source>
        <dbReference type="Google" id="ProtNLM"/>
    </source>
</evidence>
<dbReference type="RefSeq" id="WP_015231754.1">
    <property type="nucleotide sequence ID" value="NC_019791.1"/>
</dbReference>
<organism evidence="2 3">
    <name type="scientific">Caldisphaera lagunensis (strain DSM 15908 / JCM 11604 / ANMR 0165 / IC-154)</name>
    <dbReference type="NCBI Taxonomy" id="1056495"/>
    <lineage>
        <taxon>Archaea</taxon>
        <taxon>Thermoproteota</taxon>
        <taxon>Thermoprotei</taxon>
        <taxon>Acidilobales</taxon>
        <taxon>Caldisphaeraceae</taxon>
        <taxon>Caldisphaera</taxon>
    </lineage>
</organism>
<dbReference type="Proteomes" id="UP000010469">
    <property type="component" value="Chromosome"/>
</dbReference>
<feature type="transmembrane region" description="Helical" evidence="1">
    <location>
        <begin position="7"/>
        <end position="33"/>
    </location>
</feature>
<dbReference type="HOGENOM" id="CLU_2204229_0_0_2"/>
<feature type="transmembrane region" description="Helical" evidence="1">
    <location>
        <begin position="81"/>
        <end position="114"/>
    </location>
</feature>
<gene>
    <name evidence="2" type="ordered locus">Calag_0065</name>
</gene>
<accession>L0A7Q5</accession>
<dbReference type="GeneID" id="14211325"/>
<evidence type="ECO:0000313" key="2">
    <source>
        <dbReference type="EMBL" id="AFZ69856.1"/>
    </source>
</evidence>
<evidence type="ECO:0000313" key="3">
    <source>
        <dbReference type="Proteomes" id="UP000010469"/>
    </source>
</evidence>
<dbReference type="KEGG" id="clg:Calag_0065"/>
<keyword evidence="1" id="KW-1133">Transmembrane helix</keyword>
<proteinExistence type="predicted"/>
<dbReference type="STRING" id="1056495.Calag_0065"/>
<dbReference type="AlphaFoldDB" id="L0A7Q5"/>
<protein>
    <recommendedName>
        <fullName evidence="4">DUF4064 domain-containing protein</fullName>
    </recommendedName>
</protein>
<evidence type="ECO:0000256" key="1">
    <source>
        <dbReference type="SAM" id="Phobius"/>
    </source>
</evidence>
<reference evidence="3" key="1">
    <citation type="submission" date="2012-03" db="EMBL/GenBank/DDBJ databases">
        <title>Complete genome of Caldisphaera lagunensis DSM 15908.</title>
        <authorList>
            <person name="Lucas S."/>
            <person name="Copeland A."/>
            <person name="Lapidus A."/>
            <person name="Glavina del Rio T."/>
            <person name="Dalin E."/>
            <person name="Tice H."/>
            <person name="Bruce D."/>
            <person name="Goodwin L."/>
            <person name="Pitluck S."/>
            <person name="Peters L."/>
            <person name="Mikhailova N."/>
            <person name="Teshima H."/>
            <person name="Kyrpides N."/>
            <person name="Mavromatis K."/>
            <person name="Ivanova N."/>
            <person name="Brettin T."/>
            <person name="Detter J.C."/>
            <person name="Han C."/>
            <person name="Larimer F."/>
            <person name="Land M."/>
            <person name="Hauser L."/>
            <person name="Markowitz V."/>
            <person name="Cheng J.-F."/>
            <person name="Hugenholtz P."/>
            <person name="Woyke T."/>
            <person name="Wu D."/>
            <person name="Spring S."/>
            <person name="Schroeder M."/>
            <person name="Brambilla E."/>
            <person name="Klenk H.-P."/>
            <person name="Eisen J.A."/>
        </authorList>
    </citation>
    <scope>NUCLEOTIDE SEQUENCE [LARGE SCALE GENOMIC DNA]</scope>
    <source>
        <strain evidence="3">DSM 15908 / JCM 11604 / IC-154</strain>
    </source>
</reference>
<dbReference type="eggNOG" id="arCOG08436">
    <property type="taxonomic scope" value="Archaea"/>
</dbReference>
<sequence>METYKILGIIGLIIVGILTIIISLFALVTPYYFPYGMMGYYGNHYMMFGYSFMMFPLVFFIITAVLALIGLAINDKIAAGILLILASFFSLPLFFGGFGIGFILLLLAGIFALINK</sequence>
<keyword evidence="1" id="KW-0812">Transmembrane</keyword>
<name>L0A7Q5_CALLD</name>
<dbReference type="EMBL" id="CP003378">
    <property type="protein sequence ID" value="AFZ69856.1"/>
    <property type="molecule type" value="Genomic_DNA"/>
</dbReference>
<keyword evidence="1" id="KW-0472">Membrane</keyword>
<feature type="transmembrane region" description="Helical" evidence="1">
    <location>
        <begin position="45"/>
        <end position="69"/>
    </location>
</feature>
<dbReference type="InParanoid" id="L0A7Q5"/>